<dbReference type="GO" id="GO:0003676">
    <property type="term" value="F:nucleic acid binding"/>
    <property type="evidence" value="ECO:0007669"/>
    <property type="project" value="InterPro"/>
</dbReference>
<dbReference type="PANTHER" id="PTHR48475">
    <property type="entry name" value="RIBONUCLEASE H"/>
    <property type="match status" value="1"/>
</dbReference>
<dbReference type="InterPro" id="IPR012337">
    <property type="entry name" value="RNaseH-like_sf"/>
</dbReference>
<dbReference type="AlphaFoldDB" id="A0A2I0JTW6"/>
<organism evidence="2 3">
    <name type="scientific">Punica granatum</name>
    <name type="common">Pomegranate</name>
    <dbReference type="NCBI Taxonomy" id="22663"/>
    <lineage>
        <taxon>Eukaryota</taxon>
        <taxon>Viridiplantae</taxon>
        <taxon>Streptophyta</taxon>
        <taxon>Embryophyta</taxon>
        <taxon>Tracheophyta</taxon>
        <taxon>Spermatophyta</taxon>
        <taxon>Magnoliopsida</taxon>
        <taxon>eudicotyledons</taxon>
        <taxon>Gunneridae</taxon>
        <taxon>Pentapetalae</taxon>
        <taxon>rosids</taxon>
        <taxon>malvids</taxon>
        <taxon>Myrtales</taxon>
        <taxon>Lythraceae</taxon>
        <taxon>Punica</taxon>
    </lineage>
</organism>
<dbReference type="Proteomes" id="UP000233551">
    <property type="component" value="Unassembled WGS sequence"/>
</dbReference>
<feature type="domain" description="RNase H type-1" evidence="1">
    <location>
        <begin position="1"/>
        <end position="127"/>
    </location>
</feature>
<comment type="caution">
    <text evidence="2">The sequence shown here is derived from an EMBL/GenBank/DDBJ whole genome shotgun (WGS) entry which is preliminary data.</text>
</comment>
<keyword evidence="3" id="KW-1185">Reference proteome</keyword>
<protein>
    <recommendedName>
        <fullName evidence="1">RNase H type-1 domain-containing protein</fullName>
    </recommendedName>
</protein>
<reference evidence="2 3" key="1">
    <citation type="submission" date="2017-11" db="EMBL/GenBank/DDBJ databases">
        <title>De-novo sequencing of pomegranate (Punica granatum L.) genome.</title>
        <authorList>
            <person name="Akparov Z."/>
            <person name="Amiraslanov A."/>
            <person name="Hajiyeva S."/>
            <person name="Abbasov M."/>
            <person name="Kaur K."/>
            <person name="Hamwieh A."/>
            <person name="Solovyev V."/>
            <person name="Salamov A."/>
            <person name="Braich B."/>
            <person name="Kosarev P."/>
            <person name="Mahmoud A."/>
            <person name="Hajiyev E."/>
            <person name="Babayeva S."/>
            <person name="Izzatullayeva V."/>
            <person name="Mammadov A."/>
            <person name="Mammadov A."/>
            <person name="Sharifova S."/>
            <person name="Ojaghi J."/>
            <person name="Eynullazada K."/>
            <person name="Bayramov B."/>
            <person name="Abdulazimova A."/>
            <person name="Shahmuradov I."/>
        </authorList>
    </citation>
    <scope>NUCLEOTIDE SEQUENCE [LARGE SCALE GENOMIC DNA]</scope>
    <source>
        <strain evidence="3">cv. AG2017</strain>
        <tissue evidence="2">Leaf</tissue>
    </source>
</reference>
<dbReference type="GO" id="GO:0004523">
    <property type="term" value="F:RNA-DNA hybrid ribonuclease activity"/>
    <property type="evidence" value="ECO:0007669"/>
    <property type="project" value="InterPro"/>
</dbReference>
<gene>
    <name evidence="2" type="ORF">CRG98_019860</name>
</gene>
<dbReference type="SUPFAM" id="SSF53098">
    <property type="entry name" value="Ribonuclease H-like"/>
    <property type="match status" value="2"/>
</dbReference>
<dbReference type="Pfam" id="PF13456">
    <property type="entry name" value="RVT_3"/>
    <property type="match status" value="1"/>
</dbReference>
<evidence type="ECO:0000313" key="3">
    <source>
        <dbReference type="Proteomes" id="UP000233551"/>
    </source>
</evidence>
<dbReference type="Gene3D" id="1.10.340.70">
    <property type="match status" value="1"/>
</dbReference>
<dbReference type="CDD" id="cd09279">
    <property type="entry name" value="RNase_HI_like"/>
    <property type="match status" value="1"/>
</dbReference>
<dbReference type="Gene3D" id="3.30.420.10">
    <property type="entry name" value="Ribonuclease H-like superfamily/Ribonuclease H"/>
    <property type="match status" value="2"/>
</dbReference>
<dbReference type="PANTHER" id="PTHR48475:SF1">
    <property type="entry name" value="RNASE H TYPE-1 DOMAIN-CONTAINING PROTEIN"/>
    <property type="match status" value="1"/>
</dbReference>
<dbReference type="EMBL" id="PGOL01001240">
    <property type="protein sequence ID" value="PKI59757.1"/>
    <property type="molecule type" value="Genomic_DNA"/>
</dbReference>
<dbReference type="STRING" id="22663.A0A2I0JTW6"/>
<dbReference type="InterPro" id="IPR036397">
    <property type="entry name" value="RNaseH_sf"/>
</dbReference>
<accession>A0A2I0JTW6</accession>
<proteinExistence type="predicted"/>
<sequence>MYFHGAVNSVGSDIGAVLISPDGRYYSIAANVDFSYTNNVAEYEACIHGLQAVIDFEVKELEVFGDLMLTIFQTLGQWKTKDAKLVPYHEYLDELAKNFEKISFTYTPRIKNQFTDTLTTLASMATDEQLWYEDIKHFLQIGQYPAFANRHDRKTLRRLAAHYFMNGETLYRRFFDTTLLRCVDENEVQCLMGEIHKGCCGPHMSGLMVAKKLMSLGYFWSTMEADCTKHVKHCYLCQVYADQIKAPPNKLHSMAVPWPFSMWGINVIGPINSKASNRHLFILVAINYFTKWIEATTLTLVTAKAVARFSSATVSTPFWVTNSGNAYPHQIRL</sequence>
<name>A0A2I0JTW6_PUNGR</name>
<dbReference type="InterPro" id="IPR002156">
    <property type="entry name" value="RNaseH_domain"/>
</dbReference>
<evidence type="ECO:0000313" key="2">
    <source>
        <dbReference type="EMBL" id="PKI59757.1"/>
    </source>
</evidence>
<dbReference type="PROSITE" id="PS50879">
    <property type="entry name" value="RNASE_H_1"/>
    <property type="match status" value="1"/>
</dbReference>
<evidence type="ECO:0000259" key="1">
    <source>
        <dbReference type="PROSITE" id="PS50879"/>
    </source>
</evidence>